<proteinExistence type="inferred from homology"/>
<keyword evidence="4" id="KW-1185">Reference proteome</keyword>
<dbReference type="PANTHER" id="PTHR12770:SF27">
    <property type="entry name" value="PROTEIN ROOT UVB SENSITIVE 5"/>
    <property type="match status" value="1"/>
</dbReference>
<protein>
    <submittedName>
        <fullName evidence="3">UPF0420 C16orf58-like protein</fullName>
    </submittedName>
</protein>
<comment type="similarity">
    <text evidence="1">Belongs to the RUS1 family.</text>
</comment>
<dbReference type="InterPro" id="IPR054549">
    <property type="entry name" value="UVB_sens_RUS_dom"/>
</dbReference>
<dbReference type="InterPro" id="IPR006968">
    <property type="entry name" value="RUS_fam"/>
</dbReference>
<name>A0A392Q206_9FABA</name>
<dbReference type="Proteomes" id="UP000265520">
    <property type="component" value="Unassembled WGS sequence"/>
</dbReference>
<organism evidence="3 4">
    <name type="scientific">Trifolium medium</name>
    <dbReference type="NCBI Taxonomy" id="97028"/>
    <lineage>
        <taxon>Eukaryota</taxon>
        <taxon>Viridiplantae</taxon>
        <taxon>Streptophyta</taxon>
        <taxon>Embryophyta</taxon>
        <taxon>Tracheophyta</taxon>
        <taxon>Spermatophyta</taxon>
        <taxon>Magnoliopsida</taxon>
        <taxon>eudicotyledons</taxon>
        <taxon>Gunneridae</taxon>
        <taxon>Pentapetalae</taxon>
        <taxon>rosids</taxon>
        <taxon>fabids</taxon>
        <taxon>Fabales</taxon>
        <taxon>Fabaceae</taxon>
        <taxon>Papilionoideae</taxon>
        <taxon>50 kb inversion clade</taxon>
        <taxon>NPAAA clade</taxon>
        <taxon>Hologalegina</taxon>
        <taxon>IRL clade</taxon>
        <taxon>Trifolieae</taxon>
        <taxon>Trifolium</taxon>
    </lineage>
</organism>
<dbReference type="AlphaFoldDB" id="A0A392Q206"/>
<feature type="domain" description="Protein root UVB sensitive/RUS" evidence="2">
    <location>
        <begin position="1"/>
        <end position="41"/>
    </location>
</feature>
<accession>A0A392Q206</accession>
<reference evidence="3 4" key="1">
    <citation type="journal article" date="2018" name="Front. Plant Sci.">
        <title>Red Clover (Trifolium pratense) and Zigzag Clover (T. medium) - A Picture of Genomic Similarities and Differences.</title>
        <authorList>
            <person name="Dluhosova J."/>
            <person name="Istvanek J."/>
            <person name="Nedelnik J."/>
            <person name="Repkova J."/>
        </authorList>
    </citation>
    <scope>NUCLEOTIDE SEQUENCE [LARGE SCALE GENOMIC DNA]</scope>
    <source>
        <strain evidence="4">cv. 10/8</strain>
        <tissue evidence="3">Leaf</tissue>
    </source>
</reference>
<sequence>WVSKDGIGAVGRLFIGGRFGNLFDDDPKQWRMYADFIGSAGRSEHVFLLSYGNMQMKYSSKETLTTMVSHAAFLI</sequence>
<evidence type="ECO:0000259" key="2">
    <source>
        <dbReference type="Pfam" id="PF04884"/>
    </source>
</evidence>
<dbReference type="Pfam" id="PF04884">
    <property type="entry name" value="UVB_sens_prot"/>
    <property type="match status" value="1"/>
</dbReference>
<evidence type="ECO:0000313" key="4">
    <source>
        <dbReference type="Proteomes" id="UP000265520"/>
    </source>
</evidence>
<dbReference type="PANTHER" id="PTHR12770">
    <property type="entry name" value="RUS1 FAMILY PROTEIN C16ORF58"/>
    <property type="match status" value="1"/>
</dbReference>
<dbReference type="EMBL" id="LXQA010104694">
    <property type="protein sequence ID" value="MCI17275.1"/>
    <property type="molecule type" value="Genomic_DNA"/>
</dbReference>
<evidence type="ECO:0000256" key="1">
    <source>
        <dbReference type="ARBA" id="ARBA00007558"/>
    </source>
</evidence>
<comment type="caution">
    <text evidence="3">The sequence shown here is derived from an EMBL/GenBank/DDBJ whole genome shotgun (WGS) entry which is preliminary data.</text>
</comment>
<evidence type="ECO:0000313" key="3">
    <source>
        <dbReference type="EMBL" id="MCI17275.1"/>
    </source>
</evidence>
<feature type="non-terminal residue" evidence="3">
    <location>
        <position position="1"/>
    </location>
</feature>